<dbReference type="Pfam" id="PF13456">
    <property type="entry name" value="RVT_3"/>
    <property type="match status" value="1"/>
</dbReference>
<organism evidence="3 4">
    <name type="scientific">Brassica cretica</name>
    <name type="common">Mustard</name>
    <dbReference type="NCBI Taxonomy" id="69181"/>
    <lineage>
        <taxon>Eukaryota</taxon>
        <taxon>Viridiplantae</taxon>
        <taxon>Streptophyta</taxon>
        <taxon>Embryophyta</taxon>
        <taxon>Tracheophyta</taxon>
        <taxon>Spermatophyta</taxon>
        <taxon>Magnoliopsida</taxon>
        <taxon>eudicotyledons</taxon>
        <taxon>Gunneridae</taxon>
        <taxon>Pentapetalae</taxon>
        <taxon>rosids</taxon>
        <taxon>malvids</taxon>
        <taxon>Brassicales</taxon>
        <taxon>Brassicaceae</taxon>
        <taxon>Brassiceae</taxon>
        <taxon>Brassica</taxon>
    </lineage>
</organism>
<dbReference type="InterPro" id="IPR052929">
    <property type="entry name" value="RNase_H-like_EbsB-rel"/>
</dbReference>
<evidence type="ECO:0000259" key="2">
    <source>
        <dbReference type="Pfam" id="PF13456"/>
    </source>
</evidence>
<dbReference type="InterPro" id="IPR002156">
    <property type="entry name" value="RNaseH_domain"/>
</dbReference>
<reference evidence="3 4" key="1">
    <citation type="journal article" date="2020" name="BMC Genomics">
        <title>Intraspecific diversification of the crop wild relative Brassica cretica Lam. using demographic model selection.</title>
        <authorList>
            <person name="Kioukis A."/>
            <person name="Michalopoulou V.A."/>
            <person name="Briers L."/>
            <person name="Pirintsos S."/>
            <person name="Studholme D.J."/>
            <person name="Pavlidis P."/>
            <person name="Sarris P.F."/>
        </authorList>
    </citation>
    <scope>NUCLEOTIDE SEQUENCE [LARGE SCALE GENOMIC DNA]</scope>
    <source>
        <strain evidence="4">cv. PFS-1207/04</strain>
    </source>
</reference>
<name>A0ABQ7BK65_BRACR</name>
<dbReference type="Gene3D" id="3.30.420.10">
    <property type="entry name" value="Ribonuclease H-like superfamily/Ribonuclease H"/>
    <property type="match status" value="1"/>
</dbReference>
<dbReference type="InterPro" id="IPR044730">
    <property type="entry name" value="RNase_H-like_dom_plant"/>
</dbReference>
<keyword evidence="4" id="KW-1185">Reference proteome</keyword>
<protein>
    <recommendedName>
        <fullName evidence="2">RNase H type-1 domain-containing protein</fullName>
    </recommendedName>
</protein>
<dbReference type="CDD" id="cd06222">
    <property type="entry name" value="RNase_H_like"/>
    <property type="match status" value="1"/>
</dbReference>
<proteinExistence type="predicted"/>
<gene>
    <name evidence="3" type="ORF">DY000_02042110</name>
</gene>
<dbReference type="InterPro" id="IPR036397">
    <property type="entry name" value="RNaseH_sf"/>
</dbReference>
<evidence type="ECO:0000313" key="3">
    <source>
        <dbReference type="EMBL" id="KAF3532291.1"/>
    </source>
</evidence>
<evidence type="ECO:0000256" key="1">
    <source>
        <dbReference type="SAM" id="MobiDB-lite"/>
    </source>
</evidence>
<feature type="region of interest" description="Disordered" evidence="1">
    <location>
        <begin position="67"/>
        <end position="93"/>
    </location>
</feature>
<accession>A0ABQ7BK65</accession>
<comment type="caution">
    <text evidence="3">The sequence shown here is derived from an EMBL/GenBank/DDBJ whole genome shotgun (WGS) entry which is preliminary data.</text>
</comment>
<dbReference type="Proteomes" id="UP000266723">
    <property type="component" value="Unassembled WGS sequence"/>
</dbReference>
<dbReference type="EMBL" id="QGKV02001507">
    <property type="protein sequence ID" value="KAF3532291.1"/>
    <property type="molecule type" value="Genomic_DNA"/>
</dbReference>
<dbReference type="PANTHER" id="PTHR47074:SF49">
    <property type="entry name" value="POLYNUCLEOTIDYL TRANSFERASE, RIBONUCLEASE H-LIKE SUPERFAMILY PROTEIN"/>
    <property type="match status" value="1"/>
</dbReference>
<feature type="compositionally biased region" description="Polar residues" evidence="1">
    <location>
        <begin position="77"/>
        <end position="86"/>
    </location>
</feature>
<sequence>MYSPEKHEFGTEKLLKSNSLLWWKKFYSSTRVLQELKTRTPGYSTNWEPTTLREHDFLPTRLSKQISDHSKRMDDSSGCTTKNHPSAKSRDSNLTEIGRGSQFQDQVSSALLAEGFAVCAALLRVVSSGYTNIWLRSDSQVLVKAIILKYRPSELYGTLANIASISASSFASCRFSYVSRLQNGPADLIDKACLSNGLNGL</sequence>
<dbReference type="PANTHER" id="PTHR47074">
    <property type="entry name" value="BNAC02G40300D PROTEIN"/>
    <property type="match status" value="1"/>
</dbReference>
<evidence type="ECO:0000313" key="4">
    <source>
        <dbReference type="Proteomes" id="UP000266723"/>
    </source>
</evidence>
<feature type="domain" description="RNase H type-1" evidence="2">
    <location>
        <begin position="103"/>
        <end position="189"/>
    </location>
</feature>